<reference evidence="1 2" key="1">
    <citation type="submission" date="2022-05" db="EMBL/GenBank/DDBJ databases">
        <authorList>
            <consortium name="Genoscope - CEA"/>
            <person name="William W."/>
        </authorList>
    </citation>
    <scope>NUCLEOTIDE SEQUENCE [LARGE SCALE GENOMIC DNA]</scope>
</reference>
<gene>
    <name evidence="1" type="ORF">PLOB_00029618</name>
</gene>
<dbReference type="Proteomes" id="UP001159405">
    <property type="component" value="Unassembled WGS sequence"/>
</dbReference>
<evidence type="ECO:0000313" key="2">
    <source>
        <dbReference type="Proteomes" id="UP001159405"/>
    </source>
</evidence>
<dbReference type="EMBL" id="CALNXK010000371">
    <property type="protein sequence ID" value="CAH3183987.1"/>
    <property type="molecule type" value="Genomic_DNA"/>
</dbReference>
<comment type="caution">
    <text evidence="1">The sequence shown here is derived from an EMBL/GenBank/DDBJ whole genome shotgun (WGS) entry which is preliminary data.</text>
</comment>
<sequence length="182" mass="21183">MKISKRKRKKFKKQNIMSFKVAKLLSYEKLMAFVKSIDKGWVGNVKEDFCYDLNEDEKVNGCYRSLTQYLPFLASFYLKVAQENLVWFNNEINTFHVALGGDGAPFGKDDTACSWLVSFLNRGKHILSNSENFLIFGANCSESSPVVQRYVKFLFREMSEIEKKTFQVNGTEVRFIFFRISK</sequence>
<protein>
    <submittedName>
        <fullName evidence="1">Uncharacterized protein</fullName>
    </submittedName>
</protein>
<proteinExistence type="predicted"/>
<evidence type="ECO:0000313" key="1">
    <source>
        <dbReference type="EMBL" id="CAH3183987.1"/>
    </source>
</evidence>
<accession>A0ABN8S1G3</accession>
<name>A0ABN8S1G3_9CNID</name>
<keyword evidence="2" id="KW-1185">Reference proteome</keyword>
<organism evidence="1 2">
    <name type="scientific">Porites lobata</name>
    <dbReference type="NCBI Taxonomy" id="104759"/>
    <lineage>
        <taxon>Eukaryota</taxon>
        <taxon>Metazoa</taxon>
        <taxon>Cnidaria</taxon>
        <taxon>Anthozoa</taxon>
        <taxon>Hexacorallia</taxon>
        <taxon>Scleractinia</taxon>
        <taxon>Fungiina</taxon>
        <taxon>Poritidae</taxon>
        <taxon>Porites</taxon>
    </lineage>
</organism>